<dbReference type="OrthoDB" id="20524at2759"/>
<evidence type="ECO:0000256" key="6">
    <source>
        <dbReference type="PROSITE-ProRule" id="PRU10141"/>
    </source>
</evidence>
<gene>
    <name evidence="9" type="ORF">CALVIDRAFT_507272</name>
</gene>
<dbReference type="GO" id="GO:0004674">
    <property type="term" value="F:protein serine/threonine kinase activity"/>
    <property type="evidence" value="ECO:0007669"/>
    <property type="project" value="UniProtKB-KW"/>
</dbReference>
<dbReference type="GO" id="GO:0007094">
    <property type="term" value="P:mitotic spindle assembly checkpoint signaling"/>
    <property type="evidence" value="ECO:0007669"/>
    <property type="project" value="TreeGrafter"/>
</dbReference>
<dbReference type="InterPro" id="IPR000719">
    <property type="entry name" value="Prot_kinase_dom"/>
</dbReference>
<feature type="compositionally biased region" description="Low complexity" evidence="7">
    <location>
        <begin position="49"/>
        <end position="68"/>
    </location>
</feature>
<dbReference type="GO" id="GO:0005524">
    <property type="term" value="F:ATP binding"/>
    <property type="evidence" value="ECO:0007669"/>
    <property type="project" value="UniProtKB-UniRule"/>
</dbReference>
<dbReference type="InterPro" id="IPR017441">
    <property type="entry name" value="Protein_kinase_ATP_BS"/>
</dbReference>
<feature type="binding site" evidence="6">
    <location>
        <position position="631"/>
    </location>
    <ligand>
        <name>ATP</name>
        <dbReference type="ChEBI" id="CHEBI:30616"/>
    </ligand>
</feature>
<evidence type="ECO:0000256" key="2">
    <source>
        <dbReference type="ARBA" id="ARBA00022679"/>
    </source>
</evidence>
<dbReference type="InterPro" id="IPR011009">
    <property type="entry name" value="Kinase-like_dom_sf"/>
</dbReference>
<protein>
    <submittedName>
        <fullName evidence="9">Kinase-like protein</fullName>
    </submittedName>
</protein>
<dbReference type="PANTHER" id="PTHR22974:SF21">
    <property type="entry name" value="DUAL SPECIFICITY PROTEIN KINASE TTK"/>
    <property type="match status" value="1"/>
</dbReference>
<evidence type="ECO:0000256" key="5">
    <source>
        <dbReference type="ARBA" id="ARBA00022840"/>
    </source>
</evidence>
<dbReference type="STRING" id="1330018.A0A167G235"/>
<keyword evidence="1" id="KW-0723">Serine/threonine-protein kinase</keyword>
<dbReference type="Pfam" id="PF00069">
    <property type="entry name" value="Pkinase"/>
    <property type="match status" value="1"/>
</dbReference>
<keyword evidence="5 6" id="KW-0067">ATP-binding</keyword>
<dbReference type="GO" id="GO:0034501">
    <property type="term" value="P:protein localization to kinetochore"/>
    <property type="evidence" value="ECO:0007669"/>
    <property type="project" value="TreeGrafter"/>
</dbReference>
<dbReference type="PROSITE" id="PS00107">
    <property type="entry name" value="PROTEIN_KINASE_ATP"/>
    <property type="match status" value="1"/>
</dbReference>
<feature type="compositionally biased region" description="Basic and acidic residues" evidence="7">
    <location>
        <begin position="92"/>
        <end position="103"/>
    </location>
</feature>
<dbReference type="PROSITE" id="PS50011">
    <property type="entry name" value="PROTEIN_KINASE_DOM"/>
    <property type="match status" value="1"/>
</dbReference>
<feature type="compositionally biased region" description="Pro residues" evidence="7">
    <location>
        <begin position="238"/>
        <end position="255"/>
    </location>
</feature>
<dbReference type="CDD" id="cd14131">
    <property type="entry name" value="PKc_Mps1"/>
    <property type="match status" value="1"/>
</dbReference>
<dbReference type="SUPFAM" id="SSF56112">
    <property type="entry name" value="Protein kinase-like (PK-like)"/>
    <property type="match status" value="1"/>
</dbReference>
<keyword evidence="4 9" id="KW-0418">Kinase</keyword>
<sequence length="968" mass="105692">MAAIADRPPLPLSDSFLNDLSDDESMEMPAFNYNYDSDGDNEPSPPTTVEPVTALAPAAVASTSATSSKFQSQFGNAPEDVPRRSPPSWGKESGKQYEKRTPEEPPAARALGSSVTVRAPADVDEIRPYSLRHKGHLNTSETSIPVNGLGISGSSDPPPRSIVRATTVPSHSNPYETPSSRGFLSSSFRSGNRQPRLLGGKALRVPASALPAVDDSPPPASPQASSSRRSSPAHTGESPPPPPYSSQPDRSPPTVIPREQRPALQQRSAYQASDTRPDGRRRSGDGDSPPPVPGLPSVLRTSPTARELARERGYRQAASVSPDPGDGYYADRSTGRSSLEGRSRYEASSSAQPLSRPRARTSLETAPPATLRRVSADLQGRYAAQLETQTPSPEIPPERDYGRLPDRRHGRYDSAPAPAVASRYRTPVVLADISPESAGSQPSPDTEENDKENPRPRWRLGYSPPPERAAGAKRVLRSSKDSLEREQELDERDHTPALREIGNTEGRREARLPTRPAPLPPTAQPPAHRRDSGSGLPPTATIRASHMAAAPPMSVFSPGAALVVPVPAPTPSVPQTYHASREEVQVAQPAKKGQTFWVNKVPYQRLDVLGRGGSSKVYRVIAPDSKLYALKKVTLNQADDETLNSYQNEIALLNRLNGNDRIIRLIDSESSRKKGSLVMVLECGEIDMANLLQERRGERLQFQWVETYWQQMLEAVQVIHEAAIVHSDLKPANFVLVRGSLKLIDFGIAKAIPNDTTNIQRDAQIGTVNYMSPEAIEDTNLHSGEGKRCMKLGRPSDVWSLGCILYQMIYGTPPFHHLSTFQKMRAIPDPNHLIDFPPMAVPSVRGAKGLVEVKTADAVAIPHEVLDVLKSCLQRNPKARKTIPEILASSWLTNWQRSSSAPTTAVTMPNKGIELRPNEFVMTIAHLEEVLKQSCRFGAEHGMCSDETIKQWRTRILSALTDADDRTA</sequence>
<feature type="compositionally biased region" description="Low complexity" evidence="7">
    <location>
        <begin position="206"/>
        <end position="215"/>
    </location>
</feature>
<reference evidence="9 10" key="1">
    <citation type="journal article" date="2016" name="Mol. Biol. Evol.">
        <title>Comparative Genomics of Early-Diverging Mushroom-Forming Fungi Provides Insights into the Origins of Lignocellulose Decay Capabilities.</title>
        <authorList>
            <person name="Nagy L.G."/>
            <person name="Riley R."/>
            <person name="Tritt A."/>
            <person name="Adam C."/>
            <person name="Daum C."/>
            <person name="Floudas D."/>
            <person name="Sun H."/>
            <person name="Yadav J.S."/>
            <person name="Pangilinan J."/>
            <person name="Larsson K.H."/>
            <person name="Matsuura K."/>
            <person name="Barry K."/>
            <person name="Labutti K."/>
            <person name="Kuo R."/>
            <person name="Ohm R.A."/>
            <person name="Bhattacharya S.S."/>
            <person name="Shirouzu T."/>
            <person name="Yoshinaga Y."/>
            <person name="Martin F.M."/>
            <person name="Grigoriev I.V."/>
            <person name="Hibbett D.S."/>
        </authorList>
    </citation>
    <scope>NUCLEOTIDE SEQUENCE [LARGE SCALE GENOMIC DNA]</scope>
    <source>
        <strain evidence="9 10">TUFC12733</strain>
    </source>
</reference>
<evidence type="ECO:0000259" key="8">
    <source>
        <dbReference type="PROSITE" id="PS50011"/>
    </source>
</evidence>
<feature type="compositionally biased region" description="Low complexity" evidence="7">
    <location>
        <begin position="179"/>
        <end position="191"/>
    </location>
</feature>
<keyword evidence="3 6" id="KW-0547">Nucleotide-binding</keyword>
<feature type="domain" description="Protein kinase" evidence="8">
    <location>
        <begin position="603"/>
        <end position="892"/>
    </location>
</feature>
<dbReference type="GO" id="GO:0004712">
    <property type="term" value="F:protein serine/threonine/tyrosine kinase activity"/>
    <property type="evidence" value="ECO:0007669"/>
    <property type="project" value="TreeGrafter"/>
</dbReference>
<feature type="compositionally biased region" description="Polar residues" evidence="7">
    <location>
        <begin position="167"/>
        <end position="178"/>
    </location>
</feature>
<name>A0A167G235_CALVF</name>
<feature type="compositionally biased region" description="Basic and acidic residues" evidence="7">
    <location>
        <begin position="396"/>
        <end position="407"/>
    </location>
</feature>
<keyword evidence="10" id="KW-1185">Reference proteome</keyword>
<dbReference type="GO" id="GO:0000776">
    <property type="term" value="C:kinetochore"/>
    <property type="evidence" value="ECO:0007669"/>
    <property type="project" value="TreeGrafter"/>
</dbReference>
<dbReference type="EMBL" id="KV417352">
    <property type="protein sequence ID" value="KZO90095.1"/>
    <property type="molecule type" value="Genomic_DNA"/>
</dbReference>
<dbReference type="PANTHER" id="PTHR22974">
    <property type="entry name" value="MIXED LINEAGE PROTEIN KINASE"/>
    <property type="match status" value="1"/>
</dbReference>
<dbReference type="FunFam" id="1.10.510.10:FF:000224">
    <property type="entry name" value="serine/threonine-protein kinase mph1 isoform X1"/>
    <property type="match status" value="1"/>
</dbReference>
<dbReference type="InterPro" id="IPR027084">
    <property type="entry name" value="Mps1_cat"/>
</dbReference>
<dbReference type="GO" id="GO:0098813">
    <property type="term" value="P:nuclear chromosome segregation"/>
    <property type="evidence" value="ECO:0007669"/>
    <property type="project" value="UniProtKB-ARBA"/>
</dbReference>
<dbReference type="Gene3D" id="3.30.200.20">
    <property type="entry name" value="Phosphorylase Kinase, domain 1"/>
    <property type="match status" value="1"/>
</dbReference>
<dbReference type="SMART" id="SM00220">
    <property type="entry name" value="S_TKc"/>
    <property type="match status" value="1"/>
</dbReference>
<evidence type="ECO:0000256" key="1">
    <source>
        <dbReference type="ARBA" id="ARBA00022527"/>
    </source>
</evidence>
<dbReference type="Proteomes" id="UP000076738">
    <property type="component" value="Unassembled WGS sequence"/>
</dbReference>
<dbReference type="AlphaFoldDB" id="A0A167G235"/>
<dbReference type="PROSITE" id="PS00108">
    <property type="entry name" value="PROTEIN_KINASE_ST"/>
    <property type="match status" value="1"/>
</dbReference>
<evidence type="ECO:0000313" key="10">
    <source>
        <dbReference type="Proteomes" id="UP000076738"/>
    </source>
</evidence>
<evidence type="ECO:0000256" key="4">
    <source>
        <dbReference type="ARBA" id="ARBA00022777"/>
    </source>
</evidence>
<dbReference type="GO" id="GO:0005634">
    <property type="term" value="C:nucleus"/>
    <property type="evidence" value="ECO:0007669"/>
    <property type="project" value="TreeGrafter"/>
</dbReference>
<evidence type="ECO:0000256" key="7">
    <source>
        <dbReference type="SAM" id="MobiDB-lite"/>
    </source>
</evidence>
<feature type="compositionally biased region" description="Low complexity" evidence="7">
    <location>
        <begin position="222"/>
        <end position="233"/>
    </location>
</feature>
<dbReference type="FunFam" id="3.30.200.20:FF:000131">
    <property type="entry name" value="Dual specificity protein kinase TTK"/>
    <property type="match status" value="1"/>
</dbReference>
<feature type="compositionally biased region" description="Polar residues" evidence="7">
    <location>
        <begin position="263"/>
        <end position="272"/>
    </location>
</feature>
<evidence type="ECO:0000313" key="9">
    <source>
        <dbReference type="EMBL" id="KZO90095.1"/>
    </source>
</evidence>
<dbReference type="InterPro" id="IPR008271">
    <property type="entry name" value="Ser/Thr_kinase_AS"/>
</dbReference>
<feature type="compositionally biased region" description="Pro residues" evidence="7">
    <location>
        <begin position="515"/>
        <end position="524"/>
    </location>
</feature>
<organism evidence="9 10">
    <name type="scientific">Calocera viscosa (strain TUFC12733)</name>
    <dbReference type="NCBI Taxonomy" id="1330018"/>
    <lineage>
        <taxon>Eukaryota</taxon>
        <taxon>Fungi</taxon>
        <taxon>Dikarya</taxon>
        <taxon>Basidiomycota</taxon>
        <taxon>Agaricomycotina</taxon>
        <taxon>Dacrymycetes</taxon>
        <taxon>Dacrymycetales</taxon>
        <taxon>Dacrymycetaceae</taxon>
        <taxon>Calocera</taxon>
    </lineage>
</organism>
<keyword evidence="2" id="KW-0808">Transferase</keyword>
<accession>A0A167G235</accession>
<feature type="region of interest" description="Disordered" evidence="7">
    <location>
        <begin position="1"/>
        <end position="540"/>
    </location>
</feature>
<feature type="compositionally biased region" description="Basic and acidic residues" evidence="7">
    <location>
        <begin position="275"/>
        <end position="285"/>
    </location>
</feature>
<evidence type="ECO:0000256" key="3">
    <source>
        <dbReference type="ARBA" id="ARBA00022741"/>
    </source>
</evidence>
<dbReference type="Gene3D" id="1.10.510.10">
    <property type="entry name" value="Transferase(Phosphotransferase) domain 1"/>
    <property type="match status" value="1"/>
</dbReference>
<feature type="compositionally biased region" description="Basic and acidic residues" evidence="7">
    <location>
        <begin position="478"/>
        <end position="497"/>
    </location>
</feature>
<proteinExistence type="predicted"/>
<dbReference type="GO" id="GO:0033316">
    <property type="term" value="P:meiotic spindle assembly checkpoint signaling"/>
    <property type="evidence" value="ECO:0007669"/>
    <property type="project" value="TreeGrafter"/>
</dbReference>